<comment type="similarity">
    <text evidence="1">Belongs to the UPF0053 family. Hemolysin C subfamily.</text>
</comment>
<dbReference type="InterPro" id="IPR005170">
    <property type="entry name" value="Transptr-assoc_dom"/>
</dbReference>
<dbReference type="InterPro" id="IPR000644">
    <property type="entry name" value="CBS_dom"/>
</dbReference>
<evidence type="ECO:0000256" key="3">
    <source>
        <dbReference type="ARBA" id="ARBA00023122"/>
    </source>
</evidence>
<dbReference type="SUPFAM" id="SSF56176">
    <property type="entry name" value="FAD-binding/transporter-associated domain-like"/>
    <property type="match status" value="1"/>
</dbReference>
<dbReference type="Gene3D" id="3.30.465.10">
    <property type="match status" value="1"/>
</dbReference>
<dbReference type="GO" id="GO:0005886">
    <property type="term" value="C:plasma membrane"/>
    <property type="evidence" value="ECO:0007669"/>
    <property type="project" value="TreeGrafter"/>
</dbReference>
<dbReference type="InterPro" id="IPR044751">
    <property type="entry name" value="Ion_transp-like_CBS"/>
</dbReference>
<evidence type="ECO:0000259" key="5">
    <source>
        <dbReference type="PROSITE" id="PS51371"/>
    </source>
</evidence>
<dbReference type="Proteomes" id="UP000630923">
    <property type="component" value="Unassembled WGS sequence"/>
</dbReference>
<dbReference type="Pfam" id="PF00571">
    <property type="entry name" value="CBS"/>
    <property type="match status" value="2"/>
</dbReference>
<dbReference type="SUPFAM" id="SSF54631">
    <property type="entry name" value="CBS-domain pair"/>
    <property type="match status" value="1"/>
</dbReference>
<dbReference type="SMART" id="SM00116">
    <property type="entry name" value="CBS"/>
    <property type="match status" value="2"/>
</dbReference>
<name>A0A919AMP6_9PROT</name>
<proteinExistence type="inferred from homology"/>
<feature type="domain" description="CBS" evidence="5">
    <location>
        <begin position="140"/>
        <end position="197"/>
    </location>
</feature>
<reference evidence="6" key="2">
    <citation type="submission" date="2020-09" db="EMBL/GenBank/DDBJ databases">
        <authorList>
            <person name="Sun Q."/>
            <person name="Kim S."/>
        </authorList>
    </citation>
    <scope>NUCLEOTIDE SEQUENCE</scope>
    <source>
        <strain evidence="6">KCTC 42590</strain>
    </source>
</reference>
<dbReference type="RefSeq" id="WP_191250273.1">
    <property type="nucleotide sequence ID" value="NZ_BNCI01000001.1"/>
</dbReference>
<dbReference type="AlphaFoldDB" id="A0A919AMP6"/>
<organism evidence="6 7">
    <name type="scientific">Kordiimonas sediminis</name>
    <dbReference type="NCBI Taxonomy" id="1735581"/>
    <lineage>
        <taxon>Bacteria</taxon>
        <taxon>Pseudomonadati</taxon>
        <taxon>Pseudomonadota</taxon>
        <taxon>Alphaproteobacteria</taxon>
        <taxon>Kordiimonadales</taxon>
        <taxon>Kordiimonadaceae</taxon>
        <taxon>Kordiimonas</taxon>
    </lineage>
</organism>
<gene>
    <name evidence="6" type="ORF">GCM10017044_08210</name>
</gene>
<dbReference type="EMBL" id="BNCI01000001">
    <property type="protein sequence ID" value="GHF16287.1"/>
    <property type="molecule type" value="Genomic_DNA"/>
</dbReference>
<protein>
    <submittedName>
        <fullName evidence="6">Hemolysin C</fullName>
    </submittedName>
</protein>
<dbReference type="GO" id="GO:0050660">
    <property type="term" value="F:flavin adenine dinucleotide binding"/>
    <property type="evidence" value="ECO:0007669"/>
    <property type="project" value="InterPro"/>
</dbReference>
<dbReference type="InterPro" id="IPR036318">
    <property type="entry name" value="FAD-bd_PCMH-like_sf"/>
</dbReference>
<evidence type="ECO:0000313" key="6">
    <source>
        <dbReference type="EMBL" id="GHF16287.1"/>
    </source>
</evidence>
<evidence type="ECO:0000313" key="7">
    <source>
        <dbReference type="Proteomes" id="UP000630923"/>
    </source>
</evidence>
<dbReference type="SMART" id="SM01091">
    <property type="entry name" value="CorC_HlyC"/>
    <property type="match status" value="1"/>
</dbReference>
<reference evidence="6" key="1">
    <citation type="journal article" date="2014" name="Int. J. Syst. Evol. Microbiol.">
        <title>Complete genome sequence of Corynebacterium casei LMG S-19264T (=DSM 44701T), isolated from a smear-ripened cheese.</title>
        <authorList>
            <consortium name="US DOE Joint Genome Institute (JGI-PGF)"/>
            <person name="Walter F."/>
            <person name="Albersmeier A."/>
            <person name="Kalinowski J."/>
            <person name="Ruckert C."/>
        </authorList>
    </citation>
    <scope>NUCLEOTIDE SEQUENCE</scope>
    <source>
        <strain evidence="6">KCTC 42590</strain>
    </source>
</reference>
<keyword evidence="7" id="KW-1185">Reference proteome</keyword>
<sequence length="291" mass="32568">MSTEIESVQDSESLWNRFINLFKSSPEISLRESLEEAIEEHEEETNSQVLGDGERVMLFNILEYGALRVSDIMVPRADIVAVSLETEFGDLIKLFSGAGHSRIPVYRDSLDDVMGMVHVKDALKIIADEGDVTSFRVSQISRPVLFVSPAMKVMDLLAKMRASRTHMAIVVDEYGGTDGLLTIEDLVEEIVGDIEDEHDQEEEPDFVTLGNGKYDADARLEIVELEEALGVAISSDEDEYFDTLGGLVFSLAGHVPEIGEMIDHESGYRFEIIDADPRRIRKVRIHAPHQE</sequence>
<comment type="caution">
    <text evidence="6">The sequence shown here is derived from an EMBL/GenBank/DDBJ whole genome shotgun (WGS) entry which is preliminary data.</text>
</comment>
<evidence type="ECO:0000256" key="2">
    <source>
        <dbReference type="ARBA" id="ARBA00022737"/>
    </source>
</evidence>
<evidence type="ECO:0000256" key="1">
    <source>
        <dbReference type="ARBA" id="ARBA00006446"/>
    </source>
</evidence>
<dbReference type="Gene3D" id="3.10.580.10">
    <property type="entry name" value="CBS-domain"/>
    <property type="match status" value="1"/>
</dbReference>
<dbReference type="PANTHER" id="PTHR22777">
    <property type="entry name" value="HEMOLYSIN-RELATED"/>
    <property type="match status" value="1"/>
</dbReference>
<dbReference type="InterPro" id="IPR016169">
    <property type="entry name" value="FAD-bd_PCMH_sub2"/>
</dbReference>
<dbReference type="PANTHER" id="PTHR22777:SF27">
    <property type="entry name" value="MAGNESIUM AND COBALT EFFLUX PROTEIN CORC"/>
    <property type="match status" value="1"/>
</dbReference>
<feature type="domain" description="CBS" evidence="5">
    <location>
        <begin position="73"/>
        <end position="132"/>
    </location>
</feature>
<accession>A0A919AMP6</accession>
<dbReference type="InterPro" id="IPR046342">
    <property type="entry name" value="CBS_dom_sf"/>
</dbReference>
<dbReference type="PROSITE" id="PS51371">
    <property type="entry name" value="CBS"/>
    <property type="match status" value="2"/>
</dbReference>
<dbReference type="CDD" id="cd04590">
    <property type="entry name" value="CBS_pair_CorC_HlyC_assoc"/>
    <property type="match status" value="1"/>
</dbReference>
<keyword evidence="3 4" id="KW-0129">CBS domain</keyword>
<dbReference type="FunFam" id="3.10.580.10:FF:000002">
    <property type="entry name" value="Magnesium/cobalt efflux protein CorC"/>
    <property type="match status" value="1"/>
</dbReference>
<keyword evidence="2" id="KW-0677">Repeat</keyword>
<evidence type="ECO:0000256" key="4">
    <source>
        <dbReference type="PROSITE-ProRule" id="PRU00703"/>
    </source>
</evidence>
<dbReference type="Pfam" id="PF03471">
    <property type="entry name" value="CorC_HlyC"/>
    <property type="match status" value="1"/>
</dbReference>